<keyword evidence="2" id="KW-0479">Metal-binding</keyword>
<dbReference type="PROSITE" id="PS51194">
    <property type="entry name" value="HELICASE_CTER"/>
    <property type="match status" value="1"/>
</dbReference>
<gene>
    <name evidence="6" type="ORF">GCM10010492_16210</name>
</gene>
<dbReference type="GO" id="GO:0004386">
    <property type="term" value="F:helicase activity"/>
    <property type="evidence" value="ECO:0007669"/>
    <property type="project" value="UniProtKB-KW"/>
</dbReference>
<dbReference type="Pfam" id="PF00271">
    <property type="entry name" value="Helicase_C"/>
    <property type="match status" value="1"/>
</dbReference>
<dbReference type="InterPro" id="IPR007527">
    <property type="entry name" value="Znf_SWIM"/>
</dbReference>
<dbReference type="SUPFAM" id="SSF52540">
    <property type="entry name" value="P-loop containing nucleoside triphosphate hydrolases"/>
    <property type="match status" value="2"/>
</dbReference>
<dbReference type="InterPro" id="IPR000330">
    <property type="entry name" value="SNF2_N"/>
</dbReference>
<keyword evidence="6" id="KW-0067">ATP-binding</keyword>
<dbReference type="InterPro" id="IPR014001">
    <property type="entry name" value="Helicase_ATP-bd"/>
</dbReference>
<dbReference type="SMART" id="SM00490">
    <property type="entry name" value="HELICc"/>
    <property type="match status" value="1"/>
</dbReference>
<proteinExistence type="predicted"/>
<comment type="caution">
    <text evidence="6">The sequence shown here is derived from an EMBL/GenBank/DDBJ whole genome shotgun (WGS) entry which is preliminary data.</text>
</comment>
<feature type="domain" description="SWIM-type" evidence="3">
    <location>
        <begin position="63"/>
        <end position="97"/>
    </location>
</feature>
<accession>A0ABP3CZ62</accession>
<evidence type="ECO:0000256" key="1">
    <source>
        <dbReference type="ARBA" id="ARBA00022801"/>
    </source>
</evidence>
<dbReference type="InterPro" id="IPR027417">
    <property type="entry name" value="P-loop_NTPase"/>
</dbReference>
<evidence type="ECO:0000259" key="4">
    <source>
        <dbReference type="PROSITE" id="PS51192"/>
    </source>
</evidence>
<dbReference type="RefSeq" id="WP_343933020.1">
    <property type="nucleotide sequence ID" value="NZ_BAAABU010000003.1"/>
</dbReference>
<evidence type="ECO:0000259" key="5">
    <source>
        <dbReference type="PROSITE" id="PS51194"/>
    </source>
</evidence>
<dbReference type="CDD" id="cd18793">
    <property type="entry name" value="SF2_C_SNF"/>
    <property type="match status" value="1"/>
</dbReference>
<dbReference type="EMBL" id="BAAABU010000003">
    <property type="protein sequence ID" value="GAA0219067.1"/>
    <property type="molecule type" value="Genomic_DNA"/>
</dbReference>
<keyword evidence="2" id="KW-0863">Zinc-finger</keyword>
<dbReference type="SMART" id="SM00487">
    <property type="entry name" value="DEXDc"/>
    <property type="match status" value="1"/>
</dbReference>
<dbReference type="PROSITE" id="PS51192">
    <property type="entry name" value="HELICASE_ATP_BIND_1"/>
    <property type="match status" value="1"/>
</dbReference>
<dbReference type="Gene3D" id="3.40.50.300">
    <property type="entry name" value="P-loop containing nucleotide triphosphate hydrolases"/>
    <property type="match status" value="1"/>
</dbReference>
<dbReference type="PANTHER" id="PTHR10799">
    <property type="entry name" value="SNF2/RAD54 HELICASE FAMILY"/>
    <property type="match status" value="1"/>
</dbReference>
<reference evidence="7" key="1">
    <citation type="journal article" date="2019" name="Int. J. Syst. Evol. Microbiol.">
        <title>The Global Catalogue of Microorganisms (GCM) 10K type strain sequencing project: providing services to taxonomists for standard genome sequencing and annotation.</title>
        <authorList>
            <consortium name="The Broad Institute Genomics Platform"/>
            <consortium name="The Broad Institute Genome Sequencing Center for Infectious Disease"/>
            <person name="Wu L."/>
            <person name="Ma J."/>
        </authorList>
    </citation>
    <scope>NUCLEOTIDE SEQUENCE [LARGE SCALE GENOMIC DNA]</scope>
    <source>
        <strain evidence="7">JCM 3380</strain>
    </source>
</reference>
<dbReference type="InterPro" id="IPR038718">
    <property type="entry name" value="SNF2-like_sf"/>
</dbReference>
<keyword evidence="2" id="KW-0862">Zinc</keyword>
<evidence type="ECO:0000313" key="7">
    <source>
        <dbReference type="Proteomes" id="UP001500416"/>
    </source>
</evidence>
<keyword evidence="1" id="KW-0378">Hydrolase</keyword>
<sequence>MRVTSFQIHLEEIENAVGSTTFSRGLDYALRGAVLSTSYDHAEAALHGTVRGRGDVYETSAYFDMVDDVVAEFAHGECTCPVGLNCKHVVAVLVAARRRAPSSRKTPEPTWDRSFQELLGTGQDVGAATPLAVELTLAQGRYGGPATAVHARIVRQGKTGWVRSGLSWNRLGRYHVSGYRAVHVELLRELCALHMAGAGADHNSYYDATTIDLASIESAKLWALLDEAREIGLRLVHGRKAWGELAVPGLARIALDVTAEGAAHVVGPVLDVDGVSAEVEPIRFVGSGGHGLVYVDRAERESDADHRIRRFRLARFAKPVPRELQRLVLEKQRLVVPESGRTRFRDEFYPRLRHLAPVTSSDGAFTPPEISGPTLVVRTEFGPGHALDVGWEWSYEIGESRLRVPLDAPEAEGGYRDLDAERATLASVEQFEPGPGRVSLAGVDTMRFVTQVLPLLTGQPGVLIETSGVPVDYREASDAVSIGVSVTELAGETDWFDLGVTISVEGTRIPFAEVFSALSLGRSHVLLANGTYFSLDKPELRTLARLIEEARALQDAPGTELRLSRFQVGLWAELAELGVVEHQAQVWQRQVEGLLSGDAPRAVEVPTSLDARLRPYQVDGFGWLAFLWEAGLGGILADDMGLGKTIQSLALICHAKTEAPDGPPFLIVAPTSVLSNWAAESARFAPGLDVVVVPETSRRRGQPLHEVIVNADVVVTSYAVFRIDFDEYSTASWSGLVLDEAQFAKNHQSKIHQCARLLPARVKLAITGTPMENNLMDLWSLLAITAPGLFPSPTKFREYYALPIEKHGDTERLAQLRRRIKPLVKRRTKEQVVADLPAKQEQVLEVELHPRHRKIYQAQLQRERQKVLGLIDDMNRNRFTILQSLTLLRQLSLHAALVDETHHDVPCAKVDALTEQLHDVIAGGHRALVFSQFTGFLDKVRTALDAAGVEHCHLDGKTRDRAAVLKRFKEGKAPVFLISLKAGGFGLNLTEADYCFLLDPWWNPATEAQAVDRTHRIGQTRNVMVYRLVAKDTIEEKVTALKTKKAELFTSVMDDGNAFGTNLDADDIQDLFALS</sequence>
<keyword evidence="6" id="KW-0547">Nucleotide-binding</keyword>
<evidence type="ECO:0000259" key="3">
    <source>
        <dbReference type="PROSITE" id="PS50966"/>
    </source>
</evidence>
<dbReference type="InterPro" id="IPR049730">
    <property type="entry name" value="SNF2/RAD54-like_C"/>
</dbReference>
<dbReference type="Proteomes" id="UP001500416">
    <property type="component" value="Unassembled WGS sequence"/>
</dbReference>
<dbReference type="Pfam" id="PF00176">
    <property type="entry name" value="SNF2-rel_dom"/>
    <property type="match status" value="1"/>
</dbReference>
<feature type="domain" description="Helicase C-terminal" evidence="5">
    <location>
        <begin position="913"/>
        <end position="1069"/>
    </location>
</feature>
<evidence type="ECO:0000256" key="2">
    <source>
        <dbReference type="PROSITE-ProRule" id="PRU00325"/>
    </source>
</evidence>
<protein>
    <submittedName>
        <fullName evidence="6">DEAD/DEAH box helicase</fullName>
    </submittedName>
</protein>
<dbReference type="InterPro" id="IPR001650">
    <property type="entry name" value="Helicase_C-like"/>
</dbReference>
<evidence type="ECO:0000313" key="6">
    <source>
        <dbReference type="EMBL" id="GAA0219067.1"/>
    </source>
</evidence>
<dbReference type="Gene3D" id="3.40.50.10810">
    <property type="entry name" value="Tandem AAA-ATPase domain"/>
    <property type="match status" value="1"/>
</dbReference>
<keyword evidence="7" id="KW-1185">Reference proteome</keyword>
<dbReference type="PROSITE" id="PS50966">
    <property type="entry name" value="ZF_SWIM"/>
    <property type="match status" value="1"/>
</dbReference>
<organism evidence="6 7">
    <name type="scientific">Saccharothrix mutabilis subsp. mutabilis</name>
    <dbReference type="NCBI Taxonomy" id="66855"/>
    <lineage>
        <taxon>Bacteria</taxon>
        <taxon>Bacillati</taxon>
        <taxon>Actinomycetota</taxon>
        <taxon>Actinomycetes</taxon>
        <taxon>Pseudonocardiales</taxon>
        <taxon>Pseudonocardiaceae</taxon>
        <taxon>Saccharothrix</taxon>
    </lineage>
</organism>
<keyword evidence="6" id="KW-0347">Helicase</keyword>
<dbReference type="Pfam" id="PF04434">
    <property type="entry name" value="SWIM"/>
    <property type="match status" value="1"/>
</dbReference>
<feature type="domain" description="Helicase ATP-binding" evidence="4">
    <location>
        <begin position="625"/>
        <end position="788"/>
    </location>
</feature>
<dbReference type="CDD" id="cd18012">
    <property type="entry name" value="DEXQc_arch_SWI2_SNF2"/>
    <property type="match status" value="1"/>
</dbReference>
<name>A0ABP3CZ62_9PSEU</name>